<proteinExistence type="inferred from homology"/>
<evidence type="ECO:0000256" key="10">
    <source>
        <dbReference type="SAM" id="Phobius"/>
    </source>
</evidence>
<accession>A0ABD2YQQ0</accession>
<keyword evidence="6" id="KW-1015">Disulfide bond</keyword>
<dbReference type="AlphaFoldDB" id="A0ABD2YQQ0"/>
<evidence type="ECO:0000313" key="13">
    <source>
        <dbReference type="EMBL" id="KAL3507873.1"/>
    </source>
</evidence>
<keyword evidence="3" id="KW-1003">Cell membrane</keyword>
<evidence type="ECO:0000256" key="11">
    <source>
        <dbReference type="SAM" id="SignalP"/>
    </source>
</evidence>
<feature type="chain" id="PRO_5044863528" description="Bifunctional inhibitor/plant lipid transfer protein/seed storage helical domain-containing protein" evidence="11">
    <location>
        <begin position="24"/>
        <end position="207"/>
    </location>
</feature>
<evidence type="ECO:0000256" key="6">
    <source>
        <dbReference type="ARBA" id="ARBA00023157"/>
    </source>
</evidence>
<evidence type="ECO:0000256" key="2">
    <source>
        <dbReference type="ARBA" id="ARBA00009748"/>
    </source>
</evidence>
<keyword evidence="14" id="KW-1185">Reference proteome</keyword>
<dbReference type="EMBL" id="JBJUIK010000013">
    <property type="protein sequence ID" value="KAL3507873.1"/>
    <property type="molecule type" value="Genomic_DNA"/>
</dbReference>
<organism evidence="13 14">
    <name type="scientific">Cinchona calisaya</name>
    <dbReference type="NCBI Taxonomy" id="153742"/>
    <lineage>
        <taxon>Eukaryota</taxon>
        <taxon>Viridiplantae</taxon>
        <taxon>Streptophyta</taxon>
        <taxon>Embryophyta</taxon>
        <taxon>Tracheophyta</taxon>
        <taxon>Spermatophyta</taxon>
        <taxon>Magnoliopsida</taxon>
        <taxon>eudicotyledons</taxon>
        <taxon>Gunneridae</taxon>
        <taxon>Pentapetalae</taxon>
        <taxon>asterids</taxon>
        <taxon>lamiids</taxon>
        <taxon>Gentianales</taxon>
        <taxon>Rubiaceae</taxon>
        <taxon>Cinchonoideae</taxon>
        <taxon>Cinchoneae</taxon>
        <taxon>Cinchona</taxon>
    </lineage>
</organism>
<evidence type="ECO:0000256" key="5">
    <source>
        <dbReference type="ARBA" id="ARBA00022729"/>
    </source>
</evidence>
<dbReference type="CDD" id="cd00010">
    <property type="entry name" value="AAI_LTSS"/>
    <property type="match status" value="1"/>
</dbReference>
<comment type="similarity">
    <text evidence="2">Belongs to the plant LTP family.</text>
</comment>
<evidence type="ECO:0000256" key="4">
    <source>
        <dbReference type="ARBA" id="ARBA00022622"/>
    </source>
</evidence>
<evidence type="ECO:0000256" key="8">
    <source>
        <dbReference type="ARBA" id="ARBA00023288"/>
    </source>
</evidence>
<dbReference type="GO" id="GO:0098552">
    <property type="term" value="C:side of membrane"/>
    <property type="evidence" value="ECO:0007669"/>
    <property type="project" value="UniProtKB-KW"/>
</dbReference>
<keyword evidence="10" id="KW-1133">Transmembrane helix</keyword>
<comment type="caution">
    <text evidence="13">The sequence shown here is derived from an EMBL/GenBank/DDBJ whole genome shotgun (WGS) entry which is preliminary data.</text>
</comment>
<dbReference type="PANTHER" id="PTHR33044">
    <property type="entry name" value="BIFUNCTIONAL INHIBITOR/LIPID-TRANSFER PROTEIN/SEED STORAGE 2S ALBUMIN SUPERFAMILY PROTEIN-RELATED"/>
    <property type="match status" value="1"/>
</dbReference>
<keyword evidence="10" id="KW-0812">Transmembrane</keyword>
<dbReference type="InterPro" id="IPR036312">
    <property type="entry name" value="Bifun_inhib/LTP/seed_sf"/>
</dbReference>
<keyword evidence="4" id="KW-0336">GPI-anchor</keyword>
<dbReference type="GO" id="GO:0005886">
    <property type="term" value="C:plasma membrane"/>
    <property type="evidence" value="ECO:0007669"/>
    <property type="project" value="UniProtKB-SubCell"/>
</dbReference>
<gene>
    <name evidence="13" type="ORF">ACH5RR_033255</name>
</gene>
<keyword evidence="7" id="KW-0325">Glycoprotein</keyword>
<evidence type="ECO:0000256" key="3">
    <source>
        <dbReference type="ARBA" id="ARBA00022475"/>
    </source>
</evidence>
<dbReference type="SMART" id="SM00499">
    <property type="entry name" value="AAI"/>
    <property type="match status" value="1"/>
</dbReference>
<dbReference type="SUPFAM" id="SSF47699">
    <property type="entry name" value="Bifunctional inhibitor/lipid-transfer protein/seed storage 2S albumin"/>
    <property type="match status" value="1"/>
</dbReference>
<dbReference type="InterPro" id="IPR043325">
    <property type="entry name" value="LTSS"/>
</dbReference>
<evidence type="ECO:0000259" key="12">
    <source>
        <dbReference type="SMART" id="SM00499"/>
    </source>
</evidence>
<dbReference type="Proteomes" id="UP001630127">
    <property type="component" value="Unassembled WGS sequence"/>
</dbReference>
<keyword evidence="8" id="KW-0449">Lipoprotein</keyword>
<feature type="signal peptide" evidence="11">
    <location>
        <begin position="1"/>
        <end position="23"/>
    </location>
</feature>
<reference evidence="13 14" key="1">
    <citation type="submission" date="2024-11" db="EMBL/GenBank/DDBJ databases">
        <title>A near-complete genome assembly of Cinchona calisaya.</title>
        <authorList>
            <person name="Lian D.C."/>
            <person name="Zhao X.W."/>
            <person name="Wei L."/>
        </authorList>
    </citation>
    <scope>NUCLEOTIDE SEQUENCE [LARGE SCALE GENOMIC DNA]</scope>
    <source>
        <tissue evidence="13">Nenye</tissue>
    </source>
</reference>
<feature type="transmembrane region" description="Helical" evidence="10">
    <location>
        <begin position="183"/>
        <end position="204"/>
    </location>
</feature>
<feature type="compositionally biased region" description="Low complexity" evidence="9">
    <location>
        <begin position="152"/>
        <end position="175"/>
    </location>
</feature>
<evidence type="ECO:0000256" key="1">
    <source>
        <dbReference type="ARBA" id="ARBA00004609"/>
    </source>
</evidence>
<dbReference type="Gene3D" id="1.10.110.10">
    <property type="entry name" value="Plant lipid-transfer and hydrophobic proteins"/>
    <property type="match status" value="1"/>
</dbReference>
<keyword evidence="5 11" id="KW-0732">Signal</keyword>
<name>A0ABD2YQQ0_9GENT</name>
<evidence type="ECO:0000256" key="9">
    <source>
        <dbReference type="SAM" id="MobiDB-lite"/>
    </source>
</evidence>
<feature type="region of interest" description="Disordered" evidence="9">
    <location>
        <begin position="121"/>
        <end position="182"/>
    </location>
</feature>
<sequence>MAFERLIFALSISLVLLSLPVYSQINAPCTSSMLTSFTPCLNFVTNSSSNATSPTSDCCNALKTFMTNGTGCLCLIATGSVPFNIPINRSLALSLPRSCNQPGVPLQCKASITPAPAPGPLASGLSPAAAPSPTDSVIPLGGSPTLAPEAETTPSLTPSSSTTNSGSSPPGNSGNRQSVTPSAASTTLSFSPVLLLAVFVAIALKNY</sequence>
<dbReference type="InterPro" id="IPR016140">
    <property type="entry name" value="Bifunc_inhib/LTP/seed_store"/>
</dbReference>
<comment type="subcellular location">
    <subcellularLocation>
        <location evidence="1">Cell membrane</location>
        <topology evidence="1">Lipid-anchor</topology>
        <topology evidence="1">GPI-anchor</topology>
    </subcellularLocation>
</comment>
<dbReference type="Pfam" id="PF14368">
    <property type="entry name" value="LTP_2"/>
    <property type="match status" value="1"/>
</dbReference>
<evidence type="ECO:0000313" key="14">
    <source>
        <dbReference type="Proteomes" id="UP001630127"/>
    </source>
</evidence>
<feature type="domain" description="Bifunctional inhibitor/plant lipid transfer protein/seed storage helical" evidence="12">
    <location>
        <begin position="29"/>
        <end position="108"/>
    </location>
</feature>
<evidence type="ECO:0000256" key="7">
    <source>
        <dbReference type="ARBA" id="ARBA00023180"/>
    </source>
</evidence>
<keyword evidence="10" id="KW-0472">Membrane</keyword>
<feature type="compositionally biased region" description="Low complexity" evidence="9">
    <location>
        <begin position="121"/>
        <end position="133"/>
    </location>
</feature>
<protein>
    <recommendedName>
        <fullName evidence="12">Bifunctional inhibitor/plant lipid transfer protein/seed storage helical domain-containing protein</fullName>
    </recommendedName>
</protein>